<evidence type="ECO:0000256" key="1">
    <source>
        <dbReference type="ARBA" id="ARBA00022578"/>
    </source>
</evidence>
<evidence type="ECO:0000313" key="5">
    <source>
        <dbReference type="EMBL" id="WOK92856.1"/>
    </source>
</evidence>
<dbReference type="InterPro" id="IPR001207">
    <property type="entry name" value="Transposase_mutator"/>
</dbReference>
<evidence type="ECO:0000259" key="4">
    <source>
        <dbReference type="Pfam" id="PF10551"/>
    </source>
</evidence>
<dbReference type="AlphaFoldDB" id="A0AAQ3JMR6"/>
<keyword evidence="2" id="KW-0238">DNA-binding</keyword>
<keyword evidence="3" id="KW-0233">DNA recombination</keyword>
<protein>
    <recommendedName>
        <fullName evidence="4">MULE transposase domain-containing protein</fullName>
    </recommendedName>
</protein>
<sequence>MRKDISSSLQLNVSYNKVKRAKRIVLNQLEGSFVDDYNKLICYAQELKISNPGSDIIVNISKDALREGRKRFLRFYCCFNALKMWWKSGLRPFIGMDGTFLKGKVTCQLLVAIGQDSMRHLYPIAWAVVDKETKTTRTWFVQQLKNSLDLEEGEGITFIFDMQKGLLESVKEVLPHAHHRYCMRHIEQNWCAKWRGGELKKLMWWCPWSCYEEEFKDMLNELGKLSEEAAKDLLHYPPQNWCRAYFDTWCKNGMVDNNFVESFNSLILEARSKAIIGMLEDIRIQTMNRLVENEEKIRQWKDEFSPQCMLLYHDFKDIAHYCTVVFNGDAEYEVSEGEDRHTHNQDTEFVVEGSIDEIRSYESNYDGLEIQTRGAIVSERDTRLVMRKKSQKNTGTMVIAFVGDASGASLPKDLPYSPKRLRTKGRPTVSSNRLQIEKEKYIGKLKRKTTCSYTMD</sequence>
<dbReference type="GO" id="GO:0003677">
    <property type="term" value="F:DNA binding"/>
    <property type="evidence" value="ECO:0007669"/>
    <property type="project" value="UniProtKB-KW"/>
</dbReference>
<organism evidence="5 6">
    <name type="scientific">Canna indica</name>
    <name type="common">Indian-shot</name>
    <dbReference type="NCBI Taxonomy" id="4628"/>
    <lineage>
        <taxon>Eukaryota</taxon>
        <taxon>Viridiplantae</taxon>
        <taxon>Streptophyta</taxon>
        <taxon>Embryophyta</taxon>
        <taxon>Tracheophyta</taxon>
        <taxon>Spermatophyta</taxon>
        <taxon>Magnoliopsida</taxon>
        <taxon>Liliopsida</taxon>
        <taxon>Zingiberales</taxon>
        <taxon>Cannaceae</taxon>
        <taxon>Canna</taxon>
    </lineage>
</organism>
<name>A0AAQ3JMR6_9LILI</name>
<evidence type="ECO:0000313" key="6">
    <source>
        <dbReference type="Proteomes" id="UP001327560"/>
    </source>
</evidence>
<dbReference type="PANTHER" id="PTHR31973">
    <property type="entry name" value="POLYPROTEIN, PUTATIVE-RELATED"/>
    <property type="match status" value="1"/>
</dbReference>
<dbReference type="InterPro" id="IPR018289">
    <property type="entry name" value="MULE_transposase_dom"/>
</dbReference>
<evidence type="ECO:0000256" key="2">
    <source>
        <dbReference type="ARBA" id="ARBA00023125"/>
    </source>
</evidence>
<feature type="domain" description="MULE transposase" evidence="4">
    <location>
        <begin position="94"/>
        <end position="189"/>
    </location>
</feature>
<dbReference type="GO" id="GO:0004803">
    <property type="term" value="F:transposase activity"/>
    <property type="evidence" value="ECO:0007669"/>
    <property type="project" value="InterPro"/>
</dbReference>
<dbReference type="EMBL" id="CP136890">
    <property type="protein sequence ID" value="WOK92856.1"/>
    <property type="molecule type" value="Genomic_DNA"/>
</dbReference>
<dbReference type="PANTHER" id="PTHR31973:SF189">
    <property type="entry name" value="TRANSPOSASE, MUDR, PLANT, MULE TRANSPOSASE DOMAIN PROTEIN-RELATED"/>
    <property type="match status" value="1"/>
</dbReference>
<dbReference type="PROSITE" id="PS01007">
    <property type="entry name" value="TRANSPOSASE_MUTATOR"/>
    <property type="match status" value="1"/>
</dbReference>
<keyword evidence="6" id="KW-1185">Reference proteome</keyword>
<dbReference type="Pfam" id="PF10551">
    <property type="entry name" value="MULE"/>
    <property type="match status" value="1"/>
</dbReference>
<gene>
    <name evidence="5" type="ORF">Cni_G01548</name>
</gene>
<reference evidence="5 6" key="1">
    <citation type="submission" date="2023-10" db="EMBL/GenBank/DDBJ databases">
        <title>Chromosome-scale genome assembly provides insights into flower coloration mechanisms of Canna indica.</title>
        <authorList>
            <person name="Li C."/>
        </authorList>
    </citation>
    <scope>NUCLEOTIDE SEQUENCE [LARGE SCALE GENOMIC DNA]</scope>
    <source>
        <tissue evidence="5">Flower</tissue>
    </source>
</reference>
<evidence type="ECO:0000256" key="3">
    <source>
        <dbReference type="ARBA" id="ARBA00023172"/>
    </source>
</evidence>
<keyword evidence="1" id="KW-0815">Transposition</keyword>
<accession>A0AAQ3JMR6</accession>
<proteinExistence type="predicted"/>
<dbReference type="GO" id="GO:0006313">
    <property type="term" value="P:DNA transposition"/>
    <property type="evidence" value="ECO:0007669"/>
    <property type="project" value="InterPro"/>
</dbReference>
<dbReference type="Proteomes" id="UP001327560">
    <property type="component" value="Chromosome 1"/>
</dbReference>